<dbReference type="Proteomes" id="UP000033187">
    <property type="component" value="Chromosome 1"/>
</dbReference>
<name>A0A0D6JDV2_9HYPH</name>
<proteinExistence type="predicted"/>
<reference evidence="2" key="1">
    <citation type="submission" date="2015-02" db="EMBL/GenBank/DDBJ databases">
        <authorList>
            <person name="Chooi Y.-H."/>
        </authorList>
    </citation>
    <scope>NUCLEOTIDE SEQUENCE [LARGE SCALE GENOMIC DNA]</scope>
    <source>
        <strain evidence="2">strain Y</strain>
    </source>
</reference>
<protein>
    <submittedName>
        <fullName evidence="1">Uncharacterized protein</fullName>
    </submittedName>
</protein>
<accession>A0A0D6JDV2</accession>
<organism evidence="1 2">
    <name type="scientific">Candidatus Filomicrobium marinum</name>
    <dbReference type="NCBI Taxonomy" id="1608628"/>
    <lineage>
        <taxon>Bacteria</taxon>
        <taxon>Pseudomonadati</taxon>
        <taxon>Pseudomonadota</taxon>
        <taxon>Alphaproteobacteria</taxon>
        <taxon>Hyphomicrobiales</taxon>
        <taxon>Hyphomicrobiaceae</taxon>
        <taxon>Filomicrobium</taxon>
    </lineage>
</organism>
<gene>
    <name evidence="1" type="ORF">YBN1229_v1_1489</name>
</gene>
<evidence type="ECO:0000313" key="2">
    <source>
        <dbReference type="Proteomes" id="UP000033187"/>
    </source>
</evidence>
<dbReference type="AlphaFoldDB" id="A0A0D6JDV2"/>
<dbReference type="KEGG" id="fiy:BN1229_v1_1489"/>
<evidence type="ECO:0000313" key="1">
    <source>
        <dbReference type="EMBL" id="CPR17941.1"/>
    </source>
</evidence>
<sequence length="66" mass="7104">MLHTVSFVWTDGDACTGAVPSPLPLHSATFQLPYYAADVVALQRDKHQSRLTAGGDVLGPLRVARQ</sequence>
<keyword evidence="2" id="KW-1185">Reference proteome</keyword>
<dbReference type="EMBL" id="LN829119">
    <property type="protein sequence ID" value="CPR17941.1"/>
    <property type="molecule type" value="Genomic_DNA"/>
</dbReference>